<evidence type="ECO:0000256" key="1">
    <source>
        <dbReference type="ARBA" id="ARBA00022679"/>
    </source>
</evidence>
<evidence type="ECO:0000256" key="11">
    <source>
        <dbReference type="SAM" id="SignalP"/>
    </source>
</evidence>
<dbReference type="Proteomes" id="UP000499080">
    <property type="component" value="Unassembled WGS sequence"/>
</dbReference>
<name>A0A4Y2Q366_ARAVE</name>
<dbReference type="InterPro" id="IPR035849">
    <property type="entry name" value="Fes/Fps/Fer_SH2"/>
</dbReference>
<reference evidence="14 15" key="1">
    <citation type="journal article" date="2019" name="Sci. Rep.">
        <title>Orb-weaving spider Araneus ventricosus genome elucidates the spidroin gene catalogue.</title>
        <authorList>
            <person name="Kono N."/>
            <person name="Nakamura H."/>
            <person name="Ohtoshi R."/>
            <person name="Moran D.A.P."/>
            <person name="Shinohara A."/>
            <person name="Yoshida Y."/>
            <person name="Fujiwara M."/>
            <person name="Mori M."/>
            <person name="Tomita M."/>
            <person name="Arakawa K."/>
        </authorList>
    </citation>
    <scope>NUCLEOTIDE SEQUENCE [LARGE SCALE GENOMIC DNA]</scope>
</reference>
<dbReference type="SUPFAM" id="SSF55550">
    <property type="entry name" value="SH2 domain"/>
    <property type="match status" value="1"/>
</dbReference>
<dbReference type="PROSITE" id="PS50011">
    <property type="entry name" value="PROTEIN_KINASE_DOM"/>
    <property type="match status" value="1"/>
</dbReference>
<dbReference type="PANTHER" id="PTHR24418">
    <property type="entry name" value="TYROSINE-PROTEIN KINASE"/>
    <property type="match status" value="1"/>
</dbReference>
<dbReference type="OrthoDB" id="6411768at2759"/>
<gene>
    <name evidence="14" type="primary">FER_0</name>
    <name evidence="14" type="ORF">AVEN_71863_1</name>
</gene>
<dbReference type="Gene3D" id="1.10.510.10">
    <property type="entry name" value="Transferase(Phosphotransferase) domain 1"/>
    <property type="match status" value="1"/>
</dbReference>
<evidence type="ECO:0000256" key="9">
    <source>
        <dbReference type="RuleBase" id="RU362096"/>
    </source>
</evidence>
<feature type="domain" description="SH2" evidence="12">
    <location>
        <begin position="253"/>
        <end position="344"/>
    </location>
</feature>
<evidence type="ECO:0000313" key="14">
    <source>
        <dbReference type="EMBL" id="GBN56756.1"/>
    </source>
</evidence>
<dbReference type="Gene3D" id="3.30.505.10">
    <property type="entry name" value="SH2 domain"/>
    <property type="match status" value="1"/>
</dbReference>
<organism evidence="14 15">
    <name type="scientific">Araneus ventricosus</name>
    <name type="common">Orbweaver spider</name>
    <name type="synonym">Epeira ventricosa</name>
    <dbReference type="NCBI Taxonomy" id="182803"/>
    <lineage>
        <taxon>Eukaryota</taxon>
        <taxon>Metazoa</taxon>
        <taxon>Ecdysozoa</taxon>
        <taxon>Arthropoda</taxon>
        <taxon>Chelicerata</taxon>
        <taxon>Arachnida</taxon>
        <taxon>Araneae</taxon>
        <taxon>Araneomorphae</taxon>
        <taxon>Entelegynae</taxon>
        <taxon>Araneoidea</taxon>
        <taxon>Araneidae</taxon>
        <taxon>Araneus</taxon>
    </lineage>
</organism>
<comment type="catalytic activity">
    <reaction evidence="6 9">
        <text>L-tyrosyl-[protein] + ATP = O-phospho-L-tyrosyl-[protein] + ADP + H(+)</text>
        <dbReference type="Rhea" id="RHEA:10596"/>
        <dbReference type="Rhea" id="RHEA-COMP:10136"/>
        <dbReference type="Rhea" id="RHEA-COMP:20101"/>
        <dbReference type="ChEBI" id="CHEBI:15378"/>
        <dbReference type="ChEBI" id="CHEBI:30616"/>
        <dbReference type="ChEBI" id="CHEBI:46858"/>
        <dbReference type="ChEBI" id="CHEBI:61978"/>
        <dbReference type="ChEBI" id="CHEBI:456216"/>
        <dbReference type="EC" id="2.7.10.2"/>
    </reaction>
</comment>
<dbReference type="InterPro" id="IPR020635">
    <property type="entry name" value="Tyr_kinase_cat_dom"/>
</dbReference>
<evidence type="ECO:0000313" key="15">
    <source>
        <dbReference type="Proteomes" id="UP000499080"/>
    </source>
</evidence>
<evidence type="ECO:0000256" key="2">
    <source>
        <dbReference type="ARBA" id="ARBA00022741"/>
    </source>
</evidence>
<dbReference type="Pfam" id="PF07714">
    <property type="entry name" value="PK_Tyr_Ser-Thr"/>
    <property type="match status" value="1"/>
</dbReference>
<sequence>MRVLILGSAVLSLVSTHRFNAPSGVLELSLWISGEVVLSKHNNTAFPEDMGSSHAIGPCRAHFISLSHTPVTNGLTPRPSDQMLAIRWQKDHNLSIQKDVKNSLSCSRNLALVWDASNGDFTPAVTKPTPPDTLAGSGGRATNGRDQTSREESNSRLAHPLKYRRRKSRHGDVRPPFSIGQKSETDGIPISLTPTPKNSPSCPKGRPEMKQQVSPSPPSPPNRDFLDNVIENERASFRRANEIKDTSYHNEEWFHGVLPREEVVRLLVNDGDFLVRETVRNDTKQLVLSVCSQGYKHFIVHMTTDRKYRFEGPSFNTIQELIMHQYQSSQPVTLKSGAILRRPIPREKWELNNEDVDLIEKIGSGNFGDVYRAQLANYPEEVAVKTCHVNLPEVQKRKFLQEGRILMDYNHPNIVKFIGICVQKLPYMIVMELVPGGSLLNYLQKYGETLTQDQLLSFCIDAAAGMEYLESKNCIHRDLAARNCLVGENNIVKLSDFGMSRETMEYVATDGMKQIPIKWTAPEALNYGTYTTLSDVWSFGILMWEVYSLGSIPYFGLSNNKATEAVERGYRLHAPDNIPSAVYDLMMKCWEYDRNNRPHFSEIHSTLRILAASSQKEDNVEV</sequence>
<feature type="chain" id="PRO_5021334235" description="Tyrosine-protein kinase" evidence="11">
    <location>
        <begin position="17"/>
        <end position="622"/>
    </location>
</feature>
<dbReference type="EC" id="2.7.10.2" evidence="9"/>
<evidence type="ECO:0000256" key="5">
    <source>
        <dbReference type="ARBA" id="ARBA00023137"/>
    </source>
</evidence>
<keyword evidence="4 8" id="KW-0067">ATP-binding</keyword>
<evidence type="ECO:0000256" key="8">
    <source>
        <dbReference type="PROSITE-ProRule" id="PRU10141"/>
    </source>
</evidence>
<proteinExistence type="inferred from homology"/>
<dbReference type="InterPro" id="IPR008266">
    <property type="entry name" value="Tyr_kinase_AS"/>
</dbReference>
<keyword evidence="11" id="KW-0732">Signal</keyword>
<dbReference type="PROSITE" id="PS50001">
    <property type="entry name" value="SH2"/>
    <property type="match status" value="1"/>
</dbReference>
<dbReference type="CDD" id="cd10361">
    <property type="entry name" value="SH2_Fps_family"/>
    <property type="match status" value="1"/>
</dbReference>
<protein>
    <recommendedName>
        <fullName evidence="9">Tyrosine-protein kinase</fullName>
        <ecNumber evidence="9">2.7.10.2</ecNumber>
    </recommendedName>
</protein>
<dbReference type="SMART" id="SM00252">
    <property type="entry name" value="SH2"/>
    <property type="match status" value="1"/>
</dbReference>
<keyword evidence="5 9" id="KW-0829">Tyrosine-protein kinase</keyword>
<dbReference type="InterPro" id="IPR017441">
    <property type="entry name" value="Protein_kinase_ATP_BS"/>
</dbReference>
<evidence type="ECO:0000259" key="12">
    <source>
        <dbReference type="PROSITE" id="PS50001"/>
    </source>
</evidence>
<dbReference type="InterPro" id="IPR000719">
    <property type="entry name" value="Prot_kinase_dom"/>
</dbReference>
<dbReference type="PROSITE" id="PS00107">
    <property type="entry name" value="PROTEIN_KINASE_ATP"/>
    <property type="match status" value="1"/>
</dbReference>
<keyword evidence="1 9" id="KW-0808">Transferase</keyword>
<dbReference type="InterPro" id="IPR001245">
    <property type="entry name" value="Ser-Thr/Tyr_kinase_cat_dom"/>
</dbReference>
<dbReference type="GO" id="GO:0002009">
    <property type="term" value="P:morphogenesis of an epithelium"/>
    <property type="evidence" value="ECO:0007669"/>
    <property type="project" value="UniProtKB-ARBA"/>
</dbReference>
<dbReference type="SMART" id="SM00219">
    <property type="entry name" value="TyrKc"/>
    <property type="match status" value="1"/>
</dbReference>
<dbReference type="PRINTS" id="PR00109">
    <property type="entry name" value="TYRKINASE"/>
</dbReference>
<comment type="similarity">
    <text evidence="9">Belongs to the protein kinase superfamily. Tyr protein kinase family.</text>
</comment>
<evidence type="ECO:0000256" key="4">
    <source>
        <dbReference type="ARBA" id="ARBA00022840"/>
    </source>
</evidence>
<dbReference type="GO" id="GO:0004715">
    <property type="term" value="F:non-membrane spanning protein tyrosine kinase activity"/>
    <property type="evidence" value="ECO:0007669"/>
    <property type="project" value="UniProtKB-EC"/>
</dbReference>
<evidence type="ECO:0000256" key="6">
    <source>
        <dbReference type="ARBA" id="ARBA00051245"/>
    </source>
</evidence>
<dbReference type="SUPFAM" id="SSF56112">
    <property type="entry name" value="Protein kinase-like (PK-like)"/>
    <property type="match status" value="1"/>
</dbReference>
<dbReference type="InterPro" id="IPR000980">
    <property type="entry name" value="SH2"/>
</dbReference>
<keyword evidence="2 8" id="KW-0547">Nucleotide-binding</keyword>
<dbReference type="InterPro" id="IPR050198">
    <property type="entry name" value="Non-receptor_tyrosine_kinases"/>
</dbReference>
<feature type="compositionally biased region" description="Basic residues" evidence="10">
    <location>
        <begin position="159"/>
        <end position="169"/>
    </location>
</feature>
<dbReference type="PROSITE" id="PS00109">
    <property type="entry name" value="PROTEIN_KINASE_TYR"/>
    <property type="match status" value="1"/>
</dbReference>
<dbReference type="Pfam" id="PF00017">
    <property type="entry name" value="SH2"/>
    <property type="match status" value="1"/>
</dbReference>
<evidence type="ECO:0000259" key="13">
    <source>
        <dbReference type="PROSITE" id="PS50011"/>
    </source>
</evidence>
<dbReference type="AlphaFoldDB" id="A0A4Y2Q366"/>
<feature type="domain" description="Protein kinase" evidence="13">
    <location>
        <begin position="356"/>
        <end position="607"/>
    </location>
</feature>
<evidence type="ECO:0000256" key="7">
    <source>
        <dbReference type="PROSITE-ProRule" id="PRU00191"/>
    </source>
</evidence>
<dbReference type="FunFam" id="3.30.505.10:FF:000051">
    <property type="entry name" value="Tyrosine-protein kinase"/>
    <property type="match status" value="1"/>
</dbReference>
<keyword evidence="15" id="KW-1185">Reference proteome</keyword>
<evidence type="ECO:0000256" key="10">
    <source>
        <dbReference type="SAM" id="MobiDB-lite"/>
    </source>
</evidence>
<accession>A0A4Y2Q366</accession>
<dbReference type="FunFam" id="1.10.510.10:FF:000212">
    <property type="entry name" value="Tyrosine-protein kinase"/>
    <property type="match status" value="1"/>
</dbReference>
<dbReference type="InterPro" id="IPR036860">
    <property type="entry name" value="SH2_dom_sf"/>
</dbReference>
<dbReference type="GO" id="GO:0005524">
    <property type="term" value="F:ATP binding"/>
    <property type="evidence" value="ECO:0007669"/>
    <property type="project" value="UniProtKB-UniRule"/>
</dbReference>
<dbReference type="InterPro" id="IPR011009">
    <property type="entry name" value="Kinase-like_dom_sf"/>
</dbReference>
<evidence type="ECO:0000256" key="3">
    <source>
        <dbReference type="ARBA" id="ARBA00022777"/>
    </source>
</evidence>
<feature type="binding site" evidence="8">
    <location>
        <position position="385"/>
    </location>
    <ligand>
        <name>ATP</name>
        <dbReference type="ChEBI" id="CHEBI:30616"/>
    </ligand>
</feature>
<keyword evidence="7" id="KW-0727">SH2 domain</keyword>
<feature type="compositionally biased region" description="Polar residues" evidence="10">
    <location>
        <begin position="192"/>
        <end position="201"/>
    </location>
</feature>
<dbReference type="EMBL" id="BGPR01012585">
    <property type="protein sequence ID" value="GBN56756.1"/>
    <property type="molecule type" value="Genomic_DNA"/>
</dbReference>
<keyword evidence="3 9" id="KW-0418">Kinase</keyword>
<comment type="caution">
    <text evidence="14">The sequence shown here is derived from an EMBL/GenBank/DDBJ whole genome shotgun (WGS) entry which is preliminary data.</text>
</comment>
<feature type="region of interest" description="Disordered" evidence="10">
    <location>
        <begin position="119"/>
        <end position="224"/>
    </location>
</feature>
<feature type="signal peptide" evidence="11">
    <location>
        <begin position="1"/>
        <end position="16"/>
    </location>
</feature>